<gene>
    <name evidence="2" type="ORF">DX912_10985</name>
</gene>
<dbReference type="EMBL" id="QTJR01000006">
    <property type="protein sequence ID" value="RDY67180.1"/>
    <property type="molecule type" value="Genomic_DNA"/>
</dbReference>
<keyword evidence="3" id="KW-1185">Reference proteome</keyword>
<dbReference type="CDD" id="cd00211">
    <property type="entry name" value="PTS_IIA_fru"/>
    <property type="match status" value="1"/>
</dbReference>
<reference evidence="2 3" key="1">
    <citation type="submission" date="2018-08" db="EMBL/GenBank/DDBJ databases">
        <title>Lysobacter soli KCTC 22011, whole genome shotgun sequence.</title>
        <authorList>
            <person name="Zhang X."/>
            <person name="Feng G."/>
            <person name="Zhu H."/>
        </authorList>
    </citation>
    <scope>NUCLEOTIDE SEQUENCE [LARGE SCALE GENOMIC DNA]</scope>
    <source>
        <strain evidence="2 3">KCTC 22011</strain>
    </source>
</reference>
<dbReference type="Pfam" id="PF00359">
    <property type="entry name" value="PTS_EIIA_2"/>
    <property type="match status" value="1"/>
</dbReference>
<evidence type="ECO:0000313" key="2">
    <source>
        <dbReference type="EMBL" id="RDY67180.1"/>
    </source>
</evidence>
<keyword evidence="2" id="KW-0762">Sugar transport</keyword>
<sequence length="165" mass="17572">MPLHDLLSRARVAILDGHAIEAGASEGAPALLRVLDAAAWLLADGEDSAPISLALRDRERRASTAIGDGVAVPHARVADIDECRAAFLRVEHPVDFEAADGKPVDLVLALLVPEHDVNAQLQRLAEIAERFADPEYRAALRKARDAGHLRQLLGGSGPDFLPCAA</sequence>
<dbReference type="InterPro" id="IPR016152">
    <property type="entry name" value="PTrfase/Anion_transptr"/>
</dbReference>
<evidence type="ECO:0000259" key="1">
    <source>
        <dbReference type="PROSITE" id="PS51094"/>
    </source>
</evidence>
<dbReference type="GO" id="GO:0030295">
    <property type="term" value="F:protein kinase activator activity"/>
    <property type="evidence" value="ECO:0007669"/>
    <property type="project" value="TreeGrafter"/>
</dbReference>
<feature type="domain" description="PTS EIIA type-2" evidence="1">
    <location>
        <begin position="13"/>
        <end position="156"/>
    </location>
</feature>
<proteinExistence type="predicted"/>
<dbReference type="PANTHER" id="PTHR47738">
    <property type="entry name" value="PTS SYSTEM FRUCTOSE-LIKE EIIA COMPONENT-RELATED"/>
    <property type="match status" value="1"/>
</dbReference>
<name>A0A3D8VCX3_9GAMM</name>
<dbReference type="Gene3D" id="3.40.930.10">
    <property type="entry name" value="Mannitol-specific EII, Chain A"/>
    <property type="match status" value="1"/>
</dbReference>
<dbReference type="InterPro" id="IPR051541">
    <property type="entry name" value="PTS_SugarTrans_NitroReg"/>
</dbReference>
<evidence type="ECO:0000313" key="3">
    <source>
        <dbReference type="Proteomes" id="UP000256829"/>
    </source>
</evidence>
<organism evidence="2 3">
    <name type="scientific">Lysobacter soli</name>
    <dbReference type="NCBI Taxonomy" id="453783"/>
    <lineage>
        <taxon>Bacteria</taxon>
        <taxon>Pseudomonadati</taxon>
        <taxon>Pseudomonadota</taxon>
        <taxon>Gammaproteobacteria</taxon>
        <taxon>Lysobacterales</taxon>
        <taxon>Lysobacteraceae</taxon>
        <taxon>Lysobacter</taxon>
    </lineage>
</organism>
<dbReference type="PANTHER" id="PTHR47738:SF1">
    <property type="entry name" value="NITROGEN REGULATORY PROTEIN"/>
    <property type="match status" value="1"/>
</dbReference>
<dbReference type="SUPFAM" id="SSF55804">
    <property type="entry name" value="Phoshotransferase/anion transport protein"/>
    <property type="match status" value="1"/>
</dbReference>
<accession>A0A3D8VCX3</accession>
<dbReference type="InterPro" id="IPR002178">
    <property type="entry name" value="PTS_EIIA_type-2_dom"/>
</dbReference>
<dbReference type="RefSeq" id="WP_115842551.1">
    <property type="nucleotide sequence ID" value="NZ_CP183976.1"/>
</dbReference>
<dbReference type="PROSITE" id="PS51094">
    <property type="entry name" value="PTS_EIIA_TYPE_2"/>
    <property type="match status" value="1"/>
</dbReference>
<comment type="caution">
    <text evidence="2">The sequence shown here is derived from an EMBL/GenBank/DDBJ whole genome shotgun (WGS) entry which is preliminary data.</text>
</comment>
<protein>
    <submittedName>
        <fullName evidence="2">PTS sugar transporter subunit IIA</fullName>
    </submittedName>
</protein>
<dbReference type="Proteomes" id="UP000256829">
    <property type="component" value="Unassembled WGS sequence"/>
</dbReference>
<dbReference type="PROSITE" id="PS00372">
    <property type="entry name" value="PTS_EIIA_TYPE_2_HIS"/>
    <property type="match status" value="1"/>
</dbReference>
<dbReference type="AlphaFoldDB" id="A0A3D8VCX3"/>
<keyword evidence="2" id="KW-0813">Transport</keyword>